<dbReference type="InterPro" id="IPR043129">
    <property type="entry name" value="ATPase_NBD"/>
</dbReference>
<proteinExistence type="inferred from homology"/>
<dbReference type="EMBL" id="RFFI01000031">
    <property type="protein sequence ID" value="RMI12701.1"/>
    <property type="molecule type" value="Genomic_DNA"/>
</dbReference>
<dbReference type="Pfam" id="PF00480">
    <property type="entry name" value="ROK"/>
    <property type="match status" value="1"/>
</dbReference>
<dbReference type="SUPFAM" id="SSF53067">
    <property type="entry name" value="Actin-like ATPase domain"/>
    <property type="match status" value="1"/>
</dbReference>
<comment type="caution">
    <text evidence="2">The sequence shown here is derived from an EMBL/GenBank/DDBJ whole genome shotgun (WGS) entry which is preliminary data.</text>
</comment>
<dbReference type="Gene3D" id="3.30.420.40">
    <property type="match status" value="2"/>
</dbReference>
<keyword evidence="3" id="KW-1185">Reference proteome</keyword>
<gene>
    <name evidence="2" type="ORF">EBM89_07525</name>
</gene>
<dbReference type="RefSeq" id="WP_122148830.1">
    <property type="nucleotide sequence ID" value="NZ_RFFI01000031.1"/>
</dbReference>
<reference evidence="2 3" key="1">
    <citation type="submission" date="2018-10" db="EMBL/GenBank/DDBJ databases">
        <title>Isolation, diversity and antifungal activity of actinobacteria from wheat.</title>
        <authorList>
            <person name="Han C."/>
        </authorList>
    </citation>
    <scope>NUCLEOTIDE SEQUENCE [LARGE SCALE GENOMIC DNA]</scope>
    <source>
        <strain evidence="2 3">NEAU-YY56</strain>
    </source>
</reference>
<organism evidence="2 3">
    <name type="scientific">Cellulomonas triticagri</name>
    <dbReference type="NCBI Taxonomy" id="2483352"/>
    <lineage>
        <taxon>Bacteria</taxon>
        <taxon>Bacillati</taxon>
        <taxon>Actinomycetota</taxon>
        <taxon>Actinomycetes</taxon>
        <taxon>Micrococcales</taxon>
        <taxon>Cellulomonadaceae</taxon>
        <taxon>Cellulomonas</taxon>
    </lineage>
</organism>
<sequence>MTVLLGVDLGGSSTKVVLQHGSTVRDQRVLPGRLSADGLPGLAAALRDAAGGDEIAGVGVTVPGILDETTGVVRRSVNLPWLDGRDVAAEVSALVGAPAVAMHDGRAAALAEAVLGAGRGTRDVYVLTLGTGVAGAHVVDGSARPGAHGAAGEIGHVSLDPEGLPCGCGQRGCLETVVGAPSLLRRWQQRTGRTGGAVSAISDAADAGDPDARAVLDEAGAALATALLGLVAVLDPGLVVLGGGVGESGVLRARVEAGLRARATFHVVPPVVPAGLGRWAGARGAALAAGRVAVAG</sequence>
<evidence type="ECO:0000313" key="3">
    <source>
        <dbReference type="Proteomes" id="UP000269289"/>
    </source>
</evidence>
<comment type="similarity">
    <text evidence="1">Belongs to the ROK (NagC/XylR) family.</text>
</comment>
<dbReference type="InterPro" id="IPR000600">
    <property type="entry name" value="ROK"/>
</dbReference>
<name>A0A3M2JKL5_9CELL</name>
<dbReference type="PANTHER" id="PTHR18964">
    <property type="entry name" value="ROK (REPRESSOR, ORF, KINASE) FAMILY"/>
    <property type="match status" value="1"/>
</dbReference>
<evidence type="ECO:0000313" key="2">
    <source>
        <dbReference type="EMBL" id="RMI12701.1"/>
    </source>
</evidence>
<dbReference type="Proteomes" id="UP000269289">
    <property type="component" value="Unassembled WGS sequence"/>
</dbReference>
<accession>A0A3M2JKL5</accession>
<evidence type="ECO:0000256" key="1">
    <source>
        <dbReference type="ARBA" id="ARBA00006479"/>
    </source>
</evidence>
<dbReference type="AlphaFoldDB" id="A0A3M2JKL5"/>
<dbReference type="OrthoDB" id="5174513at2"/>
<dbReference type="PANTHER" id="PTHR18964:SF169">
    <property type="entry name" value="N-ACETYLMANNOSAMINE KINASE"/>
    <property type="match status" value="1"/>
</dbReference>
<protein>
    <submittedName>
        <fullName evidence="2">ROK family protein</fullName>
    </submittedName>
</protein>